<keyword evidence="6" id="KW-0472">Membrane</keyword>
<keyword evidence="2" id="KW-0285">Flavoprotein</keyword>
<dbReference type="SUPFAM" id="SSF51905">
    <property type="entry name" value="FAD/NAD(P)-binding domain"/>
    <property type="match status" value="1"/>
</dbReference>
<keyword evidence="5" id="KW-0503">Monooxygenase</keyword>
<sequence>MVVLQTIEGPPAKTAVIPLHFVIIGGGITGLACALALRRTGYIVTVLEKEEGYSSKSEGCRIPPNLTKILYHLGLRRAFQSKAMKCNNVHLLRFESGECLNSYLWSDDLFMETGGDLAFIQHAKLRDLLYEAVDFSGVDFRFNAEVVKIDPETAVVTLRSGEIVRGDVIVGADGLQGISLHYMGCSEIPVEDTVPREAMVDDLDVCLAAEADIGDMFIWMGNERSVLGFPADGERSELSMSVYVSLGPKHQDTIFQATETEFEYPRRIAPYSKSRRVTMRAVLTEWVRGRMVIIGEAAHPLPPGSLQSTALSIEDGVVLAKLFSHLTSVRQIDEFLVALQEIRQPRCEEIHTKEYGIVYFMTMPPSEEEEYRDGGLRARRDADMSYIDGDSDLGGSAEEKEFRDIFGYEATEEADSWWVDWGMTKERLEGKIPGRRLSTTNSNPIVVEVERSTTITVQQFRFWSFY</sequence>
<accession>A0A0W0F9S9</accession>
<evidence type="ECO:0000256" key="5">
    <source>
        <dbReference type="ARBA" id="ARBA00023033"/>
    </source>
</evidence>
<evidence type="ECO:0000259" key="7">
    <source>
        <dbReference type="Pfam" id="PF01494"/>
    </source>
</evidence>
<dbReference type="Pfam" id="PF01494">
    <property type="entry name" value="FAD_binding_3"/>
    <property type="match status" value="1"/>
</dbReference>
<evidence type="ECO:0000256" key="6">
    <source>
        <dbReference type="SAM" id="Phobius"/>
    </source>
</evidence>
<dbReference type="eggNOG" id="KOG2614">
    <property type="taxonomic scope" value="Eukaryota"/>
</dbReference>
<keyword evidence="3" id="KW-0274">FAD</keyword>
<gene>
    <name evidence="8" type="ORF">WG66_14450</name>
</gene>
<dbReference type="InterPro" id="IPR036188">
    <property type="entry name" value="FAD/NAD-bd_sf"/>
</dbReference>
<evidence type="ECO:0000256" key="2">
    <source>
        <dbReference type="ARBA" id="ARBA00022630"/>
    </source>
</evidence>
<dbReference type="InterPro" id="IPR050493">
    <property type="entry name" value="FAD-dep_Monooxygenase_BioMet"/>
</dbReference>
<feature type="transmembrane region" description="Helical" evidence="6">
    <location>
        <begin position="15"/>
        <end position="37"/>
    </location>
</feature>
<dbReference type="PANTHER" id="PTHR13789:SF309">
    <property type="entry name" value="PUTATIVE (AFU_ORTHOLOGUE AFUA_6G14510)-RELATED"/>
    <property type="match status" value="1"/>
</dbReference>
<dbReference type="Proteomes" id="UP000054988">
    <property type="component" value="Unassembled WGS sequence"/>
</dbReference>
<dbReference type="PRINTS" id="PR00420">
    <property type="entry name" value="RNGMNOXGNASE"/>
</dbReference>
<keyword evidence="6" id="KW-1133">Transmembrane helix</keyword>
<dbReference type="InterPro" id="IPR002938">
    <property type="entry name" value="FAD-bd"/>
</dbReference>
<comment type="caution">
    <text evidence="8">The sequence shown here is derived from an EMBL/GenBank/DDBJ whole genome shotgun (WGS) entry which is preliminary data.</text>
</comment>
<evidence type="ECO:0000313" key="8">
    <source>
        <dbReference type="EMBL" id="KTB32980.1"/>
    </source>
</evidence>
<dbReference type="Gene3D" id="3.50.50.60">
    <property type="entry name" value="FAD/NAD(P)-binding domain"/>
    <property type="match status" value="1"/>
</dbReference>
<evidence type="ECO:0000313" key="9">
    <source>
        <dbReference type="Proteomes" id="UP000054988"/>
    </source>
</evidence>
<dbReference type="EMBL" id="LATX01002193">
    <property type="protein sequence ID" value="KTB32980.1"/>
    <property type="molecule type" value="Genomic_DNA"/>
</dbReference>
<keyword evidence="4" id="KW-0560">Oxidoreductase</keyword>
<evidence type="ECO:0000256" key="4">
    <source>
        <dbReference type="ARBA" id="ARBA00023002"/>
    </source>
</evidence>
<feature type="domain" description="FAD-binding" evidence="7">
    <location>
        <begin position="22"/>
        <end position="348"/>
    </location>
</feature>
<protein>
    <recommendedName>
        <fullName evidence="7">FAD-binding domain-containing protein</fullName>
    </recommendedName>
</protein>
<dbReference type="AlphaFoldDB" id="A0A0W0F9S9"/>
<evidence type="ECO:0000256" key="1">
    <source>
        <dbReference type="ARBA" id="ARBA00007992"/>
    </source>
</evidence>
<name>A0A0W0F9S9_MONRR</name>
<comment type="similarity">
    <text evidence="1">Belongs to the paxM FAD-dependent monooxygenase family.</text>
</comment>
<organism evidence="8 9">
    <name type="scientific">Moniliophthora roreri</name>
    <name type="common">Frosty pod rot fungus</name>
    <name type="synonym">Monilia roreri</name>
    <dbReference type="NCBI Taxonomy" id="221103"/>
    <lineage>
        <taxon>Eukaryota</taxon>
        <taxon>Fungi</taxon>
        <taxon>Dikarya</taxon>
        <taxon>Basidiomycota</taxon>
        <taxon>Agaricomycotina</taxon>
        <taxon>Agaricomycetes</taxon>
        <taxon>Agaricomycetidae</taxon>
        <taxon>Agaricales</taxon>
        <taxon>Marasmiineae</taxon>
        <taxon>Marasmiaceae</taxon>
        <taxon>Moniliophthora</taxon>
    </lineage>
</organism>
<reference evidence="8 9" key="1">
    <citation type="submission" date="2015-12" db="EMBL/GenBank/DDBJ databases">
        <title>Draft genome sequence of Moniliophthora roreri, the causal agent of frosty pod rot of cacao.</title>
        <authorList>
            <person name="Aime M.C."/>
            <person name="Diaz-Valderrama J.R."/>
            <person name="Kijpornyongpan T."/>
            <person name="Phillips-Mora W."/>
        </authorList>
    </citation>
    <scope>NUCLEOTIDE SEQUENCE [LARGE SCALE GENOMIC DNA]</scope>
    <source>
        <strain evidence="8 9">MCA 2952</strain>
    </source>
</reference>
<evidence type="ECO:0000256" key="3">
    <source>
        <dbReference type="ARBA" id="ARBA00022827"/>
    </source>
</evidence>
<dbReference type="GO" id="GO:0004497">
    <property type="term" value="F:monooxygenase activity"/>
    <property type="evidence" value="ECO:0007669"/>
    <property type="project" value="UniProtKB-KW"/>
</dbReference>
<keyword evidence="6" id="KW-0812">Transmembrane</keyword>
<dbReference type="PANTHER" id="PTHR13789">
    <property type="entry name" value="MONOOXYGENASE"/>
    <property type="match status" value="1"/>
</dbReference>
<dbReference type="GO" id="GO:0071949">
    <property type="term" value="F:FAD binding"/>
    <property type="evidence" value="ECO:0007669"/>
    <property type="project" value="InterPro"/>
</dbReference>
<proteinExistence type="inferred from homology"/>